<proteinExistence type="predicted"/>
<dbReference type="AlphaFoldDB" id="A0A9X4LW62"/>
<feature type="region of interest" description="Disordered" evidence="1">
    <location>
        <begin position="1"/>
        <end position="40"/>
    </location>
</feature>
<dbReference type="EMBL" id="JANRHA010000001">
    <property type="protein sequence ID" value="MDG3013440.1"/>
    <property type="molecule type" value="Genomic_DNA"/>
</dbReference>
<evidence type="ECO:0000256" key="1">
    <source>
        <dbReference type="SAM" id="MobiDB-lite"/>
    </source>
</evidence>
<evidence type="ECO:0000313" key="3">
    <source>
        <dbReference type="EMBL" id="MDG3013440.1"/>
    </source>
</evidence>
<reference evidence="3" key="1">
    <citation type="submission" date="2022-08" db="EMBL/GenBank/DDBJ databases">
        <title>Genome analysis of Corynebacteriales strain.</title>
        <authorList>
            <person name="Lee S.D."/>
        </authorList>
    </citation>
    <scope>NUCLEOTIDE SEQUENCE</scope>
    <source>
        <strain evidence="3">D3-21</strain>
    </source>
</reference>
<dbReference type="InterPro" id="IPR040891">
    <property type="entry name" value="HEPN_SAV_6107"/>
</dbReference>
<name>A0A9X4LW62_9ACTN</name>
<evidence type="ECO:0000313" key="4">
    <source>
        <dbReference type="Proteomes" id="UP001152755"/>
    </source>
</evidence>
<organism evidence="3 4">
    <name type="scientific">Speluncibacter jeojiensis</name>
    <dbReference type="NCBI Taxonomy" id="2710754"/>
    <lineage>
        <taxon>Bacteria</taxon>
        <taxon>Bacillati</taxon>
        <taxon>Actinomycetota</taxon>
        <taxon>Actinomycetes</taxon>
        <taxon>Mycobacteriales</taxon>
        <taxon>Speluncibacteraceae</taxon>
        <taxon>Speluncibacter</taxon>
    </lineage>
</organism>
<evidence type="ECO:0000259" key="2">
    <source>
        <dbReference type="Pfam" id="PF18726"/>
    </source>
</evidence>
<dbReference type="Proteomes" id="UP001152755">
    <property type="component" value="Unassembled WGS sequence"/>
</dbReference>
<comment type="caution">
    <text evidence="3">The sequence shown here is derived from an EMBL/GenBank/DDBJ whole genome shotgun (WGS) entry which is preliminary data.</text>
</comment>
<accession>A0A9X4LW62</accession>
<gene>
    <name evidence="3" type="ORF">NVS88_02590</name>
</gene>
<keyword evidence="4" id="KW-1185">Reference proteome</keyword>
<protein>
    <submittedName>
        <fullName evidence="3">SAV_6107 family HEPN domain-containing protein</fullName>
    </submittedName>
</protein>
<dbReference type="RefSeq" id="WP_332519084.1">
    <property type="nucleotide sequence ID" value="NZ_JANRHA010000001.1"/>
</dbReference>
<dbReference type="Pfam" id="PF18726">
    <property type="entry name" value="HEPN_SAV_6107"/>
    <property type="match status" value="1"/>
</dbReference>
<feature type="domain" description="SAV-6107-like HEPN" evidence="2">
    <location>
        <begin position="74"/>
        <end position="173"/>
    </location>
</feature>
<sequence length="187" mass="18812">MGGRVTREVCGGGAASGRVAPRATPGASGRGAPPRVSGPAVPMRARELLGRADSLLAEASCAAAGRSPGRGASSGDAAEAFRLAYVAAVRGAAAVLAAGGGAVGPGAGVRRPRSRSAWVMLSACSPEFAEWADYFAAHSSTRAAIEAGITGKVGADRAEALLAETRRFLDEVEAHLVGAARFDQARW</sequence>